<comment type="caution">
    <text evidence="1">The sequence shown here is derived from an EMBL/GenBank/DDBJ whole genome shotgun (WGS) entry which is preliminary data.</text>
</comment>
<proteinExistence type="predicted"/>
<reference evidence="1 2" key="1">
    <citation type="submission" date="2020-03" db="EMBL/GenBank/DDBJ databases">
        <title>The role of nitrogen metabolism on polyethylene biodegradation.</title>
        <authorList>
            <person name="Peixoto J."/>
            <person name="Vizzotto C.S."/>
            <person name="Ramos A."/>
            <person name="Alves G."/>
            <person name="Steindorff A."/>
            <person name="Kruger R."/>
        </authorList>
    </citation>
    <scope>NUCLEOTIDE SEQUENCE [LARGE SCALE GENOMIC DNA]</scope>
    <source>
        <strain evidence="1 2">PE63</strain>
    </source>
</reference>
<evidence type="ECO:0008006" key="3">
    <source>
        <dbReference type="Google" id="ProtNLM"/>
    </source>
</evidence>
<name>A0ABS5LRK3_9BURK</name>
<evidence type="ECO:0000313" key="1">
    <source>
        <dbReference type="EMBL" id="MBS3019130.1"/>
    </source>
</evidence>
<dbReference type="Proteomes" id="UP001647436">
    <property type="component" value="Unassembled WGS sequence"/>
</dbReference>
<protein>
    <recommendedName>
        <fullName evidence="3">HK97 gp10 family phage protein</fullName>
    </recommendedName>
</protein>
<gene>
    <name evidence="1" type="ORF">DJFAAGMI_01869</name>
</gene>
<evidence type="ECO:0000313" key="2">
    <source>
        <dbReference type="Proteomes" id="UP001647436"/>
    </source>
</evidence>
<dbReference type="RefSeq" id="WP_211456930.1">
    <property type="nucleotide sequence ID" value="NZ_JAANES010000002.1"/>
</dbReference>
<dbReference type="EMBL" id="JAANES010000002">
    <property type="protein sequence ID" value="MBS3019130.1"/>
    <property type="molecule type" value="Genomic_DNA"/>
</dbReference>
<accession>A0ABS5LRK3</accession>
<keyword evidence="2" id="KW-1185">Reference proteome</keyword>
<organism evidence="1 2">
    <name type="scientific">Comamonas brasiliensis</name>
    <dbReference type="NCBI Taxonomy" id="1812482"/>
    <lineage>
        <taxon>Bacteria</taxon>
        <taxon>Pseudomonadati</taxon>
        <taxon>Pseudomonadota</taxon>
        <taxon>Betaproteobacteria</taxon>
        <taxon>Burkholderiales</taxon>
        <taxon>Comamonadaceae</taxon>
        <taxon>Comamonas</taxon>
    </lineage>
</organism>
<sequence length="182" mass="19538">MAVAANSLIAPVDLSGLQSLFDDLGDAAEDAARPAAQAAAQAFYDAASSNIAKIPKVSGSLSQALYQVFSQDNSGPGFAEYHISWNARKAPHAGLVEYGHWQRYQVVMTAKGWVTLVRPDKVGKKKPRRRASQAEKDAYYVPRPDGPVYIPGHAFMRGAMRAAPAAVLASADVLWQALEGVR</sequence>